<keyword evidence="7" id="KW-0175">Coiled coil</keyword>
<dbReference type="SMART" id="SM00353">
    <property type="entry name" value="HLH"/>
    <property type="match status" value="1"/>
</dbReference>
<evidence type="ECO:0000313" key="11">
    <source>
        <dbReference type="WBParaSite" id="L893_g31760.t1"/>
    </source>
</evidence>
<evidence type="ECO:0000256" key="8">
    <source>
        <dbReference type="SAM" id="MobiDB-lite"/>
    </source>
</evidence>
<dbReference type="GO" id="GO:0046983">
    <property type="term" value="F:protein dimerization activity"/>
    <property type="evidence" value="ECO:0007669"/>
    <property type="project" value="InterPro"/>
</dbReference>
<comment type="similarity">
    <text evidence="1">Belongs to the MAX family.</text>
</comment>
<protein>
    <submittedName>
        <fullName evidence="11">BHLH domain-containing protein</fullName>
    </submittedName>
</protein>
<keyword evidence="4" id="KW-0010">Activator</keyword>
<proteinExistence type="inferred from homology"/>
<dbReference type="GO" id="GO:0003677">
    <property type="term" value="F:DNA binding"/>
    <property type="evidence" value="ECO:0007669"/>
    <property type="project" value="UniProtKB-KW"/>
</dbReference>
<feature type="region of interest" description="Disordered" evidence="8">
    <location>
        <begin position="1"/>
        <end position="52"/>
    </location>
</feature>
<dbReference type="InterPro" id="IPR011598">
    <property type="entry name" value="bHLH_dom"/>
</dbReference>
<keyword evidence="10" id="KW-1185">Reference proteome</keyword>
<dbReference type="Pfam" id="PF00010">
    <property type="entry name" value="HLH"/>
    <property type="match status" value="1"/>
</dbReference>
<feature type="compositionally biased region" description="Low complexity" evidence="8">
    <location>
        <begin position="32"/>
        <end position="44"/>
    </location>
</feature>
<dbReference type="InterPro" id="IPR036638">
    <property type="entry name" value="HLH_DNA-bd_sf"/>
</dbReference>
<keyword evidence="2" id="KW-0805">Transcription regulation</keyword>
<dbReference type="PROSITE" id="PS50888">
    <property type="entry name" value="BHLH"/>
    <property type="match status" value="1"/>
</dbReference>
<evidence type="ECO:0000256" key="5">
    <source>
        <dbReference type="ARBA" id="ARBA00023163"/>
    </source>
</evidence>
<name>A0A1I8A0Z5_9BILA</name>
<dbReference type="PANTHER" id="PTHR10328:SF3">
    <property type="entry name" value="PROTEIN MAX"/>
    <property type="match status" value="1"/>
</dbReference>
<keyword evidence="3" id="KW-0238">DNA-binding</keyword>
<evidence type="ECO:0000256" key="1">
    <source>
        <dbReference type="ARBA" id="ARBA00007628"/>
    </source>
</evidence>
<dbReference type="WBParaSite" id="L893_g31760.t1">
    <property type="protein sequence ID" value="L893_g31760.t1"/>
    <property type="gene ID" value="L893_g31760"/>
</dbReference>
<dbReference type="Gene3D" id="4.10.280.10">
    <property type="entry name" value="Helix-loop-helix DNA-binding domain"/>
    <property type="match status" value="1"/>
</dbReference>
<evidence type="ECO:0000256" key="7">
    <source>
        <dbReference type="SAM" id="Coils"/>
    </source>
</evidence>
<evidence type="ECO:0000313" key="10">
    <source>
        <dbReference type="Proteomes" id="UP000095287"/>
    </source>
</evidence>
<dbReference type="AlphaFoldDB" id="A0A1I8A0Z5"/>
<keyword evidence="5" id="KW-0804">Transcription</keyword>
<dbReference type="GO" id="GO:0003700">
    <property type="term" value="F:DNA-binding transcription factor activity"/>
    <property type="evidence" value="ECO:0007669"/>
    <property type="project" value="TreeGrafter"/>
</dbReference>
<dbReference type="Proteomes" id="UP000095287">
    <property type="component" value="Unplaced"/>
</dbReference>
<dbReference type="GO" id="GO:0090575">
    <property type="term" value="C:RNA polymerase II transcription regulator complex"/>
    <property type="evidence" value="ECO:0007669"/>
    <property type="project" value="TreeGrafter"/>
</dbReference>
<evidence type="ECO:0000256" key="2">
    <source>
        <dbReference type="ARBA" id="ARBA00023015"/>
    </source>
</evidence>
<evidence type="ECO:0000256" key="3">
    <source>
        <dbReference type="ARBA" id="ARBA00023125"/>
    </source>
</evidence>
<feature type="coiled-coil region" evidence="7">
    <location>
        <begin position="99"/>
        <end position="126"/>
    </location>
</feature>
<keyword evidence="6" id="KW-0539">Nucleus</keyword>
<dbReference type="PANTHER" id="PTHR10328">
    <property type="entry name" value="PROTEIN MAX MYC-ASSOCIATED FACTOR X"/>
    <property type="match status" value="1"/>
</dbReference>
<evidence type="ECO:0000256" key="6">
    <source>
        <dbReference type="ARBA" id="ARBA00023242"/>
    </source>
</evidence>
<organism evidence="10 11">
    <name type="scientific">Steinernema glaseri</name>
    <dbReference type="NCBI Taxonomy" id="37863"/>
    <lineage>
        <taxon>Eukaryota</taxon>
        <taxon>Metazoa</taxon>
        <taxon>Ecdysozoa</taxon>
        <taxon>Nematoda</taxon>
        <taxon>Chromadorea</taxon>
        <taxon>Rhabditida</taxon>
        <taxon>Tylenchina</taxon>
        <taxon>Panagrolaimomorpha</taxon>
        <taxon>Strongyloidoidea</taxon>
        <taxon>Steinernematidae</taxon>
        <taxon>Steinernema</taxon>
    </lineage>
</organism>
<feature type="domain" description="BHLH" evidence="9">
    <location>
        <begin position="48"/>
        <end position="99"/>
    </location>
</feature>
<evidence type="ECO:0000256" key="4">
    <source>
        <dbReference type="ARBA" id="ARBA00023159"/>
    </source>
</evidence>
<dbReference type="GO" id="GO:0045944">
    <property type="term" value="P:positive regulation of transcription by RNA polymerase II"/>
    <property type="evidence" value="ECO:0007669"/>
    <property type="project" value="TreeGrafter"/>
</dbReference>
<evidence type="ECO:0000259" key="9">
    <source>
        <dbReference type="PROSITE" id="PS50888"/>
    </source>
</evidence>
<reference evidence="11" key="1">
    <citation type="submission" date="2016-11" db="UniProtKB">
        <authorList>
            <consortium name="WormBaseParasite"/>
        </authorList>
    </citation>
    <scope>IDENTIFICATION</scope>
</reference>
<dbReference type="SUPFAM" id="SSF47459">
    <property type="entry name" value="HLH, helix-loop-helix DNA-binding domain"/>
    <property type="match status" value="1"/>
</dbReference>
<sequence>MTPSVKFAHMSHKALDSGRKRKLSEGDDFSDSDSVSSPKSLSPSLDDDRRQHHNDLERKRREHIKGAFAQLKAALPMNDGEKPSRAAILRKAYDELQRFKSVDEDNRRLKEEMLRLQKENDLLRAQSGVSAYSSSGLIGIKTQEPQLPTSLAVGVPSTSSVNPLSYPVMTMSGVSDTLSVDARNVYEPSFKTQPLVSSSQLDLLNMLNMAQQQNFQQKLQQLQLQQIQHPTPLKPASFDLQAHLLAAGLRGQ</sequence>
<accession>A0A1I8A0Z5</accession>